<feature type="compositionally biased region" description="Pro residues" evidence="1">
    <location>
        <begin position="25"/>
        <end position="34"/>
    </location>
</feature>
<sequence length="118" mass="12211">MSTPTTSATPDAQQQQNAHLATPGPAAPATPAPLTPQDVLADGQEQAEFNGVLVRKGSIAAFIGNAKALENLAPGTSEYEAVAQQIRDLKPALDALELFDVVEIRNPDVAALLASGPR</sequence>
<feature type="region of interest" description="Disordered" evidence="1">
    <location>
        <begin position="1"/>
        <end position="37"/>
    </location>
</feature>
<proteinExistence type="predicted"/>
<reference evidence="2 3" key="1">
    <citation type="submission" date="2022-10" db="EMBL/GenBank/DDBJ databases">
        <title>The complete genomes of actinobacterial strains from the NBC collection.</title>
        <authorList>
            <person name="Joergensen T.S."/>
            <person name="Alvarez Arevalo M."/>
            <person name="Sterndorff E.B."/>
            <person name="Faurdal D."/>
            <person name="Vuksanovic O."/>
            <person name="Mourched A.-S."/>
            <person name="Charusanti P."/>
            <person name="Shaw S."/>
            <person name="Blin K."/>
            <person name="Weber T."/>
        </authorList>
    </citation>
    <scope>NUCLEOTIDE SEQUENCE [LARGE SCALE GENOMIC DNA]</scope>
    <source>
        <strain evidence="2 3">NBC 01774</strain>
    </source>
</reference>
<name>A0ABZ1FD73_9ACTN</name>
<evidence type="ECO:0008006" key="4">
    <source>
        <dbReference type="Google" id="ProtNLM"/>
    </source>
</evidence>
<feature type="compositionally biased region" description="Polar residues" evidence="1">
    <location>
        <begin position="1"/>
        <end position="17"/>
    </location>
</feature>
<gene>
    <name evidence="2" type="ORF">OG863_09050</name>
</gene>
<dbReference type="EMBL" id="CP109106">
    <property type="protein sequence ID" value="WSB68096.1"/>
    <property type="molecule type" value="Genomic_DNA"/>
</dbReference>
<organism evidence="2 3">
    <name type="scientific">Streptomyces decoyicus</name>
    <dbReference type="NCBI Taxonomy" id="249567"/>
    <lineage>
        <taxon>Bacteria</taxon>
        <taxon>Bacillati</taxon>
        <taxon>Actinomycetota</taxon>
        <taxon>Actinomycetes</taxon>
        <taxon>Kitasatosporales</taxon>
        <taxon>Streptomycetaceae</taxon>
        <taxon>Streptomyces</taxon>
    </lineage>
</organism>
<evidence type="ECO:0000256" key="1">
    <source>
        <dbReference type="SAM" id="MobiDB-lite"/>
    </source>
</evidence>
<protein>
    <recommendedName>
        <fullName evidence="4">Preprotein translocase subunit SecD</fullName>
    </recommendedName>
</protein>
<dbReference type="RefSeq" id="WP_326617526.1">
    <property type="nucleotide sequence ID" value="NZ_CP109106.1"/>
</dbReference>
<dbReference type="Proteomes" id="UP001344251">
    <property type="component" value="Chromosome"/>
</dbReference>
<evidence type="ECO:0000313" key="2">
    <source>
        <dbReference type="EMBL" id="WSB68096.1"/>
    </source>
</evidence>
<keyword evidence="3" id="KW-1185">Reference proteome</keyword>
<evidence type="ECO:0000313" key="3">
    <source>
        <dbReference type="Proteomes" id="UP001344251"/>
    </source>
</evidence>
<accession>A0ABZ1FD73</accession>